<comment type="pathway">
    <text evidence="1">Secondary metabolite biosynthesis.</text>
</comment>
<evidence type="ECO:0000256" key="4">
    <source>
        <dbReference type="ARBA" id="ARBA00038314"/>
    </source>
</evidence>
<protein>
    <recommendedName>
        <fullName evidence="5">Methyltransferase domain-containing protein</fullName>
    </recommendedName>
</protein>
<dbReference type="Proteomes" id="UP000293823">
    <property type="component" value="Unassembled WGS sequence"/>
</dbReference>
<sequence>MTEAAPVQDSAQEERSSVQQILEAKEYEKNPELLPWYTKELEEPSPATRNIFEKYSKIPPGDVVTHIKRVRDDAFTVFPYPCLGNWGFLNFSIGVNPAYQEVLSRIKSGEKFLDLGCCMGQDIRKLVHDGAPSEHMYASDLKKNFWGIGYDMFLDKSTLQTQFVEADIFDTDSALKQMDGKMDVINAASFFHLFDWDQQVKAAKRAVQLLKPVSGSLIVGRQGGKPEAGSFAHVMKEMTAFWHNPESWAKMWKQVGDETGTDWEVQAVLGEEDLSKRMKTSLVPAVAHHTKPPHKHYNHGPLLARGRFVGPPATPAQSPTNVYPELINIHSAFHAGAYQQVLDFDTSNFSSSNALPVRVLQLRSQIALGQAQAVSNELASEKTPDLIAVKLLADYEQSKDVVSQAKKLAEQHGQDNLTVQLCVGMILERAGETEAALNVLSKHQGSLDAVALIVQIHLQQNRTDLAAKEAQRARKWAQDSLLVNIAESWVGMREGGEKYQSAFYVFEELATSSQSTSPHSLVAQAVSELHLGRLPEAEAALQQALSIDGTSADTLANLIVLNTLLGKKEDAEQLKSQLQSSAPQHRAIADWASKKEEFAKAAAKYTPKFEVAS</sequence>
<dbReference type="SUPFAM" id="SSF53335">
    <property type="entry name" value="S-adenosyl-L-methionine-dependent methyltransferases"/>
    <property type="match status" value="1"/>
</dbReference>
<dbReference type="InterPro" id="IPR029063">
    <property type="entry name" value="SAM-dependent_MTases_sf"/>
</dbReference>
<dbReference type="EMBL" id="PEJP01000003">
    <property type="protein sequence ID" value="RYO72747.1"/>
    <property type="molecule type" value="Genomic_DNA"/>
</dbReference>
<dbReference type="Pfam" id="PF13649">
    <property type="entry name" value="Methyltransf_25"/>
    <property type="match status" value="1"/>
</dbReference>
<dbReference type="PANTHER" id="PTHR35897:SF1">
    <property type="entry name" value="METHYLTRANSFERASE AUSD"/>
    <property type="match status" value="1"/>
</dbReference>
<keyword evidence="2" id="KW-0808">Transferase</keyword>
<dbReference type="GO" id="GO:0016740">
    <property type="term" value="F:transferase activity"/>
    <property type="evidence" value="ECO:0007669"/>
    <property type="project" value="UniProtKB-KW"/>
</dbReference>
<evidence type="ECO:0000256" key="2">
    <source>
        <dbReference type="ARBA" id="ARBA00022679"/>
    </source>
</evidence>
<dbReference type="InterPro" id="IPR011990">
    <property type="entry name" value="TPR-like_helical_dom_sf"/>
</dbReference>
<dbReference type="Gene3D" id="3.40.50.150">
    <property type="entry name" value="Vaccinia Virus protein VP39"/>
    <property type="match status" value="1"/>
</dbReference>
<dbReference type="SUPFAM" id="SSF48452">
    <property type="entry name" value="TPR-like"/>
    <property type="match status" value="1"/>
</dbReference>
<comment type="caution">
    <text evidence="6">The sequence shown here is derived from an EMBL/GenBank/DDBJ whole genome shotgun (WGS) entry which is preliminary data.</text>
</comment>
<feature type="domain" description="Methyltransferase" evidence="5">
    <location>
        <begin position="113"/>
        <end position="212"/>
    </location>
</feature>
<evidence type="ECO:0000256" key="3">
    <source>
        <dbReference type="ARBA" id="ARBA00022691"/>
    </source>
</evidence>
<evidence type="ECO:0000259" key="5">
    <source>
        <dbReference type="Pfam" id="PF13649"/>
    </source>
</evidence>
<gene>
    <name evidence="6" type="ORF">AA0113_g865</name>
</gene>
<dbReference type="PANTHER" id="PTHR35897">
    <property type="entry name" value="METHYLTRANSFERASE AUSD"/>
    <property type="match status" value="1"/>
</dbReference>
<proteinExistence type="inferred from homology"/>
<evidence type="ECO:0000313" key="7">
    <source>
        <dbReference type="Proteomes" id="UP000293823"/>
    </source>
</evidence>
<evidence type="ECO:0000256" key="1">
    <source>
        <dbReference type="ARBA" id="ARBA00005179"/>
    </source>
</evidence>
<dbReference type="Pfam" id="PF04733">
    <property type="entry name" value="Coatomer_E"/>
    <property type="match status" value="1"/>
</dbReference>
<dbReference type="OrthoDB" id="2094832at2759"/>
<dbReference type="Gene3D" id="1.25.40.10">
    <property type="entry name" value="Tetratricopeptide repeat domain"/>
    <property type="match status" value="1"/>
</dbReference>
<name>A0A4Q4SPF5_9PLEO</name>
<keyword evidence="7" id="KW-1185">Reference proteome</keyword>
<accession>A0A4Q4SPF5</accession>
<keyword evidence="3" id="KW-0949">S-adenosyl-L-methionine</keyword>
<comment type="similarity">
    <text evidence="4">Belongs to the class I-like SAM-binding methyltransferase superfamily.</text>
</comment>
<reference evidence="7" key="1">
    <citation type="journal article" date="2019" name="bioRxiv">
        <title>Genomics, evolutionary history and diagnostics of the Alternaria alternata species group including apple and Asian pear pathotypes.</title>
        <authorList>
            <person name="Armitage A.D."/>
            <person name="Cockerton H.M."/>
            <person name="Sreenivasaprasad S."/>
            <person name="Woodhall J.W."/>
            <person name="Lane C.R."/>
            <person name="Harrison R.J."/>
            <person name="Clarkson J.P."/>
        </authorList>
    </citation>
    <scope>NUCLEOTIDE SEQUENCE [LARGE SCALE GENOMIC DNA]</scope>
    <source>
        <strain evidence="7">RGR 97.0016</strain>
    </source>
</reference>
<dbReference type="InterPro" id="IPR051654">
    <property type="entry name" value="Meroterpenoid_MTases"/>
</dbReference>
<dbReference type="AlphaFoldDB" id="A0A4Q4SPF5"/>
<organism evidence="6 7">
    <name type="scientific">Alternaria arborescens</name>
    <dbReference type="NCBI Taxonomy" id="156630"/>
    <lineage>
        <taxon>Eukaryota</taxon>
        <taxon>Fungi</taxon>
        <taxon>Dikarya</taxon>
        <taxon>Ascomycota</taxon>
        <taxon>Pezizomycotina</taxon>
        <taxon>Dothideomycetes</taxon>
        <taxon>Pleosporomycetidae</taxon>
        <taxon>Pleosporales</taxon>
        <taxon>Pleosporineae</taxon>
        <taxon>Pleosporaceae</taxon>
        <taxon>Alternaria</taxon>
        <taxon>Alternaria sect. Alternaria</taxon>
    </lineage>
</organism>
<evidence type="ECO:0000313" key="6">
    <source>
        <dbReference type="EMBL" id="RYO72747.1"/>
    </source>
</evidence>
<dbReference type="InterPro" id="IPR041698">
    <property type="entry name" value="Methyltransf_25"/>
</dbReference>